<dbReference type="Pfam" id="PF00100">
    <property type="entry name" value="Zona_pellucida"/>
    <property type="match status" value="1"/>
</dbReference>
<accession>A0A2G8LN03</accession>
<evidence type="ECO:0000259" key="5">
    <source>
        <dbReference type="PROSITE" id="PS50923"/>
    </source>
</evidence>
<proteinExistence type="predicted"/>
<dbReference type="Pfam" id="PF00084">
    <property type="entry name" value="Sushi"/>
    <property type="match status" value="1"/>
</dbReference>
<dbReference type="EMBL" id="MRZV01000029">
    <property type="protein sequence ID" value="PIK61582.1"/>
    <property type="molecule type" value="Genomic_DNA"/>
</dbReference>
<keyword evidence="2" id="KW-1015">Disulfide bond</keyword>
<dbReference type="SUPFAM" id="SSF57535">
    <property type="entry name" value="Complement control module/SCR domain"/>
    <property type="match status" value="1"/>
</dbReference>
<dbReference type="SMART" id="SM00241">
    <property type="entry name" value="ZP"/>
    <property type="match status" value="1"/>
</dbReference>
<dbReference type="InterPro" id="IPR055356">
    <property type="entry name" value="ZP-N"/>
</dbReference>
<organism evidence="7 8">
    <name type="scientific">Stichopus japonicus</name>
    <name type="common">Sea cucumber</name>
    <dbReference type="NCBI Taxonomy" id="307972"/>
    <lineage>
        <taxon>Eukaryota</taxon>
        <taxon>Metazoa</taxon>
        <taxon>Echinodermata</taxon>
        <taxon>Eleutherozoa</taxon>
        <taxon>Echinozoa</taxon>
        <taxon>Holothuroidea</taxon>
        <taxon>Aspidochirotacea</taxon>
        <taxon>Aspidochirotida</taxon>
        <taxon>Stichopodidae</taxon>
        <taxon>Apostichopus</taxon>
    </lineage>
</organism>
<name>A0A2G8LN03_STIJA</name>
<protein>
    <submittedName>
        <fullName evidence="7">Putative complement factor H</fullName>
    </submittedName>
</protein>
<dbReference type="OrthoDB" id="10063988at2759"/>
<evidence type="ECO:0000313" key="7">
    <source>
        <dbReference type="EMBL" id="PIK61582.1"/>
    </source>
</evidence>
<dbReference type="PROSITE" id="PS50923">
    <property type="entry name" value="SUSHI"/>
    <property type="match status" value="1"/>
</dbReference>
<feature type="domain" description="ZP" evidence="6">
    <location>
        <begin position="149"/>
        <end position="398"/>
    </location>
</feature>
<sequence length="472" mass="52055">MVILFYDLVQSLTNHLILSMVWKVQVNPVPNSNSATSSTFSHGGTKTITCNGGYSYEQQITFTLTCSDSTVGGTVPDQCYMDCNPPLNAPDNGKITGGNLHGESVQFSCDRGYGINGTETDTCDNGVWENGGTPPTCYELSLTDSITLYCNPDKFIVEIPGALLGSDVSENSVSLGSCSGSYYDGVYLYANSSYTDCDTTAEVDEQTREIIYKNTVRSASSTDPITTQESLNININCVFDQDNIVSSSAVVQNSLTEDLTEDGQYQMVFAAYTDRSYNNEITGDVRVNTNDVIYLRAEVEYVSRIDVFPSRCYATPEPEADHFRYEDLIDEGCPALNLVSNLSTAESTNQNFGFWMRVFRFTDSNSDSIYIHCELKICPIDQYECPLPSSCTSVRRKRSTQINFSRHVSAGPIRISHHDTTADESSSGAWQFTALTVYSATVSCMLLIAVLTIIGVITYRKRNSGYRRTGQI</sequence>
<dbReference type="InterPro" id="IPR000436">
    <property type="entry name" value="Sushi_SCR_CCP_dom"/>
</dbReference>
<comment type="caution">
    <text evidence="7">The sequence shown here is derived from an EMBL/GenBank/DDBJ whole genome shotgun (WGS) entry which is preliminary data.</text>
</comment>
<dbReference type="PANTHER" id="PTHR14002">
    <property type="entry name" value="ENDOGLIN/TGF-BETA RECEPTOR TYPE III"/>
    <property type="match status" value="1"/>
</dbReference>
<dbReference type="STRING" id="307972.A0A2G8LN03"/>
<dbReference type="InterPro" id="IPR035976">
    <property type="entry name" value="Sushi/SCR/CCP_sf"/>
</dbReference>
<dbReference type="Proteomes" id="UP000230750">
    <property type="component" value="Unassembled WGS sequence"/>
</dbReference>
<keyword evidence="4" id="KW-0472">Membrane</keyword>
<evidence type="ECO:0000256" key="2">
    <source>
        <dbReference type="ARBA" id="ARBA00023157"/>
    </source>
</evidence>
<dbReference type="Pfam" id="PF23344">
    <property type="entry name" value="ZP-N"/>
    <property type="match status" value="1"/>
</dbReference>
<keyword evidence="1" id="KW-0732">Signal</keyword>
<evidence type="ECO:0000313" key="8">
    <source>
        <dbReference type="Proteomes" id="UP000230750"/>
    </source>
</evidence>
<keyword evidence="8" id="KW-1185">Reference proteome</keyword>
<dbReference type="Gene3D" id="2.60.40.4100">
    <property type="entry name" value="Zona pellucida, ZP-C domain"/>
    <property type="match status" value="1"/>
</dbReference>
<dbReference type="InterPro" id="IPR055355">
    <property type="entry name" value="ZP-C"/>
</dbReference>
<keyword evidence="4" id="KW-1133">Transmembrane helix</keyword>
<feature type="transmembrane region" description="Helical" evidence="4">
    <location>
        <begin position="435"/>
        <end position="459"/>
    </location>
</feature>
<dbReference type="Gene3D" id="2.60.40.3210">
    <property type="entry name" value="Zona pellucida, ZP-N domain"/>
    <property type="match status" value="1"/>
</dbReference>
<feature type="domain" description="Sushi" evidence="5">
    <location>
        <begin position="81"/>
        <end position="139"/>
    </location>
</feature>
<dbReference type="SMART" id="SM00032">
    <property type="entry name" value="CCP"/>
    <property type="match status" value="1"/>
</dbReference>
<dbReference type="CDD" id="cd00033">
    <property type="entry name" value="CCP"/>
    <property type="match status" value="1"/>
</dbReference>
<evidence type="ECO:0000256" key="3">
    <source>
        <dbReference type="PROSITE-ProRule" id="PRU00302"/>
    </source>
</evidence>
<evidence type="ECO:0000256" key="1">
    <source>
        <dbReference type="ARBA" id="ARBA00022729"/>
    </source>
</evidence>
<dbReference type="AlphaFoldDB" id="A0A2G8LN03"/>
<dbReference type="PANTHER" id="PTHR14002:SF54">
    <property type="entry name" value="ZONA PELLUCIDA SPERM-BINDING PROTEIN 2"/>
    <property type="match status" value="1"/>
</dbReference>
<reference evidence="7 8" key="1">
    <citation type="journal article" date="2017" name="PLoS Biol.">
        <title>The sea cucumber genome provides insights into morphological evolution and visceral regeneration.</title>
        <authorList>
            <person name="Zhang X."/>
            <person name="Sun L."/>
            <person name="Yuan J."/>
            <person name="Sun Y."/>
            <person name="Gao Y."/>
            <person name="Zhang L."/>
            <person name="Li S."/>
            <person name="Dai H."/>
            <person name="Hamel J.F."/>
            <person name="Liu C."/>
            <person name="Yu Y."/>
            <person name="Liu S."/>
            <person name="Lin W."/>
            <person name="Guo K."/>
            <person name="Jin S."/>
            <person name="Xu P."/>
            <person name="Storey K.B."/>
            <person name="Huan P."/>
            <person name="Zhang T."/>
            <person name="Zhou Y."/>
            <person name="Zhang J."/>
            <person name="Lin C."/>
            <person name="Li X."/>
            <person name="Xing L."/>
            <person name="Huo D."/>
            <person name="Sun M."/>
            <person name="Wang L."/>
            <person name="Mercier A."/>
            <person name="Li F."/>
            <person name="Yang H."/>
            <person name="Xiang J."/>
        </authorList>
    </citation>
    <scope>NUCLEOTIDE SEQUENCE [LARGE SCALE GENOMIC DNA]</scope>
    <source>
        <strain evidence="7">Shaxun</strain>
        <tissue evidence="7">Muscle</tissue>
    </source>
</reference>
<dbReference type="InterPro" id="IPR001507">
    <property type="entry name" value="ZP_dom"/>
</dbReference>
<dbReference type="InterPro" id="IPR042235">
    <property type="entry name" value="ZP-C_dom"/>
</dbReference>
<evidence type="ECO:0000256" key="4">
    <source>
        <dbReference type="SAM" id="Phobius"/>
    </source>
</evidence>
<gene>
    <name evidence="7" type="ORF">BSL78_01507</name>
</gene>
<comment type="caution">
    <text evidence="3">Lacks conserved residue(s) required for the propagation of feature annotation.</text>
</comment>
<keyword evidence="3" id="KW-0768">Sushi</keyword>
<evidence type="ECO:0000259" key="6">
    <source>
        <dbReference type="PROSITE" id="PS51034"/>
    </source>
</evidence>
<dbReference type="PROSITE" id="PS51034">
    <property type="entry name" value="ZP_2"/>
    <property type="match status" value="1"/>
</dbReference>
<keyword evidence="4" id="KW-0812">Transmembrane</keyword>
<dbReference type="Gene3D" id="2.10.70.10">
    <property type="entry name" value="Complement Module, domain 1"/>
    <property type="match status" value="1"/>
</dbReference>